<dbReference type="Proteomes" id="UP000324222">
    <property type="component" value="Unassembled WGS sequence"/>
</dbReference>
<keyword evidence="3" id="KW-1185">Reference proteome</keyword>
<reference evidence="2 3" key="1">
    <citation type="submission" date="2019-05" db="EMBL/GenBank/DDBJ databases">
        <title>Another draft genome of Portunus trituberculatus and its Hox gene families provides insights of decapod evolution.</title>
        <authorList>
            <person name="Jeong J.-H."/>
            <person name="Song I."/>
            <person name="Kim S."/>
            <person name="Choi T."/>
            <person name="Kim D."/>
            <person name="Ryu S."/>
            <person name="Kim W."/>
        </authorList>
    </citation>
    <scope>NUCLEOTIDE SEQUENCE [LARGE SCALE GENOMIC DNA]</scope>
    <source>
        <tissue evidence="2">Muscle</tissue>
    </source>
</reference>
<protein>
    <submittedName>
        <fullName evidence="2">Uncharacterized protein</fullName>
    </submittedName>
</protein>
<evidence type="ECO:0000256" key="1">
    <source>
        <dbReference type="SAM" id="MobiDB-lite"/>
    </source>
</evidence>
<evidence type="ECO:0000313" key="2">
    <source>
        <dbReference type="EMBL" id="MPC32858.1"/>
    </source>
</evidence>
<accession>A0A5B7EHG2</accession>
<comment type="caution">
    <text evidence="2">The sequence shown here is derived from an EMBL/GenBank/DDBJ whole genome shotgun (WGS) entry which is preliminary data.</text>
</comment>
<evidence type="ECO:0000313" key="3">
    <source>
        <dbReference type="Proteomes" id="UP000324222"/>
    </source>
</evidence>
<feature type="region of interest" description="Disordered" evidence="1">
    <location>
        <begin position="1"/>
        <end position="23"/>
    </location>
</feature>
<gene>
    <name evidence="2" type="ORF">E2C01_026190</name>
</gene>
<dbReference type="AlphaFoldDB" id="A0A5B7EHG2"/>
<sequence length="133" mass="14558">MSGYVHSASVTASRPHTRPSSPCSLAATARPQHSCSSTVLYLHQNTTSLTVCKDNNTSRQHIITKAVECTHLVWLSTEISQDEGPCCLGTGEDVAKECLWFWTGVWTAIQQIKNTCQLLAEDVGDLKKLDSHS</sequence>
<name>A0A5B7EHG2_PORTR</name>
<organism evidence="2 3">
    <name type="scientific">Portunus trituberculatus</name>
    <name type="common">Swimming crab</name>
    <name type="synonym">Neptunus trituberculatus</name>
    <dbReference type="NCBI Taxonomy" id="210409"/>
    <lineage>
        <taxon>Eukaryota</taxon>
        <taxon>Metazoa</taxon>
        <taxon>Ecdysozoa</taxon>
        <taxon>Arthropoda</taxon>
        <taxon>Crustacea</taxon>
        <taxon>Multicrustacea</taxon>
        <taxon>Malacostraca</taxon>
        <taxon>Eumalacostraca</taxon>
        <taxon>Eucarida</taxon>
        <taxon>Decapoda</taxon>
        <taxon>Pleocyemata</taxon>
        <taxon>Brachyura</taxon>
        <taxon>Eubrachyura</taxon>
        <taxon>Portunoidea</taxon>
        <taxon>Portunidae</taxon>
        <taxon>Portuninae</taxon>
        <taxon>Portunus</taxon>
    </lineage>
</organism>
<dbReference type="EMBL" id="VSRR010002710">
    <property type="protein sequence ID" value="MPC32858.1"/>
    <property type="molecule type" value="Genomic_DNA"/>
</dbReference>
<feature type="compositionally biased region" description="Polar residues" evidence="1">
    <location>
        <begin position="8"/>
        <end position="23"/>
    </location>
</feature>
<proteinExistence type="predicted"/>